<dbReference type="AlphaFoldDB" id="A0A5B7JI40"/>
<evidence type="ECO:0000313" key="2">
    <source>
        <dbReference type="Proteomes" id="UP000324222"/>
    </source>
</evidence>
<keyword evidence="2" id="KW-1185">Reference proteome</keyword>
<dbReference type="Proteomes" id="UP000324222">
    <property type="component" value="Unassembled WGS sequence"/>
</dbReference>
<organism evidence="1 2">
    <name type="scientific">Portunus trituberculatus</name>
    <name type="common">Swimming crab</name>
    <name type="synonym">Neptunus trituberculatus</name>
    <dbReference type="NCBI Taxonomy" id="210409"/>
    <lineage>
        <taxon>Eukaryota</taxon>
        <taxon>Metazoa</taxon>
        <taxon>Ecdysozoa</taxon>
        <taxon>Arthropoda</taxon>
        <taxon>Crustacea</taxon>
        <taxon>Multicrustacea</taxon>
        <taxon>Malacostraca</taxon>
        <taxon>Eumalacostraca</taxon>
        <taxon>Eucarida</taxon>
        <taxon>Decapoda</taxon>
        <taxon>Pleocyemata</taxon>
        <taxon>Brachyura</taxon>
        <taxon>Eubrachyura</taxon>
        <taxon>Portunoidea</taxon>
        <taxon>Portunidae</taxon>
        <taxon>Portuninae</taxon>
        <taxon>Portunus</taxon>
    </lineage>
</organism>
<gene>
    <name evidence="1" type="ORF">E2C01_093080</name>
</gene>
<comment type="caution">
    <text evidence="1">The sequence shown here is derived from an EMBL/GenBank/DDBJ whole genome shotgun (WGS) entry which is preliminary data.</text>
</comment>
<proteinExistence type="predicted"/>
<protein>
    <submittedName>
        <fullName evidence="1">Uncharacterized protein</fullName>
    </submittedName>
</protein>
<dbReference type="EMBL" id="VSRR010111336">
    <property type="protein sequence ID" value="MPC97751.1"/>
    <property type="molecule type" value="Genomic_DNA"/>
</dbReference>
<accession>A0A5B7JI40</accession>
<sequence length="92" mass="10381">MEPRGHHHHHHHNPAKPPTFSLISVILGTRRMYRCPKLVDVPVVVELPFVMYKMAPFSLKGHDSSPAQLMQTSKARRTAGALFINATLFDLV</sequence>
<reference evidence="1 2" key="1">
    <citation type="submission" date="2019-05" db="EMBL/GenBank/DDBJ databases">
        <title>Another draft genome of Portunus trituberculatus and its Hox gene families provides insights of decapod evolution.</title>
        <authorList>
            <person name="Jeong J.-H."/>
            <person name="Song I."/>
            <person name="Kim S."/>
            <person name="Choi T."/>
            <person name="Kim D."/>
            <person name="Ryu S."/>
            <person name="Kim W."/>
        </authorList>
    </citation>
    <scope>NUCLEOTIDE SEQUENCE [LARGE SCALE GENOMIC DNA]</scope>
    <source>
        <tissue evidence="1">Muscle</tissue>
    </source>
</reference>
<name>A0A5B7JI40_PORTR</name>
<evidence type="ECO:0000313" key="1">
    <source>
        <dbReference type="EMBL" id="MPC97751.1"/>
    </source>
</evidence>